<dbReference type="InterPro" id="IPR036396">
    <property type="entry name" value="Cyt_P450_sf"/>
</dbReference>
<dbReference type="Pfam" id="PF00067">
    <property type="entry name" value="p450"/>
    <property type="match status" value="2"/>
</dbReference>
<dbReference type="ExpressionAtlas" id="F6H1H3">
    <property type="expression patterns" value="baseline and differential"/>
</dbReference>
<keyword evidence="10" id="KW-0472">Membrane</keyword>
<feature type="signal peptide" evidence="12">
    <location>
        <begin position="1"/>
        <end position="22"/>
    </location>
</feature>
<feature type="binding site" description="axial binding residue" evidence="11">
    <location>
        <position position="451"/>
    </location>
    <ligand>
        <name>heme</name>
        <dbReference type="ChEBI" id="CHEBI:30413"/>
    </ligand>
    <ligandPart>
        <name>Fe</name>
        <dbReference type="ChEBI" id="CHEBI:18248"/>
    </ligandPart>
</feature>
<dbReference type="PANTHER" id="PTHR24282">
    <property type="entry name" value="CYTOCHROME P450 FAMILY MEMBER"/>
    <property type="match status" value="1"/>
</dbReference>
<sequence length="913" mass="104573">MHLLLLALFVSIAILVFKSVHSIIWVPWRIQQHFKTQGIGGPGYRPISGNVGELQRMYAEAQSKSMGGLQHDILHRVLPYYSRWSGAYGKTFIWWVGTKPRLALADPEPIKEVFLNTGVSYDKVGFSPLTRPLFGDGLGGLNGEKWALHRRITNQAFNMERVKGWVPEIVASTRKMLEEWEEVRRGRDELEREVHRELQNLSADIISRTAFGSSFQEGKHIFELQEQQMHLIAKALRSIHIPGFRYLPTKTNRESWRIEKEIEESIQRLIDNNNKTKENSKNLVSLLLSTYKNQHGEEEKLTVQEVIDECKTFYFAGKETTGNLLTWALVLLAMHQEWQTKAREEVVQVYGHTMSPSADNLRELKIVGMIINETLRLYPPTQTMSRVSTKNVMLGRVDVPAGTEIYSAMIGVHHDTQIWGEDANEFNPLRFKEPRNQLGSFFPFGLGPRICIGQNFAMMEAKIVLAMIIQQYSFVLSPTYVHAPTQILTLQPQWSGAYGKTFIWWFGTKPRLALADPESIKEVLLNTGVSYDRVGFSPLSRPLFGDGLAALKGEKWALHRRIANRAFNMERVKGWVPEIVASTRKMLEEWEEARGGRDELEREVHRELQNLSADVISRTAFGSSFQEGKHIFELQEQQMHLIAKALRSIHIPGFRYLPTKTNRESWRIEKEIEESIQRLIDNNNKTKENSKNLVSLLLSTYKNQHGEEEKLTVQEVIDECKTFYFAGKETTGNLLTWALVLLAMHQEWQTKAREEVVQVYGHTMSPFADNLSELKIVGMIINETLRLYPPAQPMSRVPTKSVKLGRVDIPAGTQIFATMTAVHHDTQIWGEDANEFNPFRFKEPRKQLASFFPFGLGPRICVGQNLAMVEAKIILAMIIQQYSFVLSPTYVHAPMQSLSLHPQYGAHIHFTRI</sequence>
<dbReference type="GO" id="GO:0004497">
    <property type="term" value="F:monooxygenase activity"/>
    <property type="evidence" value="ECO:0000318"/>
    <property type="project" value="GO_Central"/>
</dbReference>
<dbReference type="InterPro" id="IPR050665">
    <property type="entry name" value="Cytochrome_P450_Monooxygen"/>
</dbReference>
<evidence type="ECO:0000256" key="7">
    <source>
        <dbReference type="ARBA" id="ARBA00023002"/>
    </source>
</evidence>
<dbReference type="PROSITE" id="PS00086">
    <property type="entry name" value="CYTOCHROME_P450"/>
    <property type="match status" value="2"/>
</dbReference>
<evidence type="ECO:0000256" key="5">
    <source>
        <dbReference type="ARBA" id="ARBA00022723"/>
    </source>
</evidence>
<evidence type="ECO:0000256" key="12">
    <source>
        <dbReference type="SAM" id="SignalP"/>
    </source>
</evidence>
<dbReference type="SMR" id="F6H1H3"/>
<dbReference type="Proteomes" id="UP000009183">
    <property type="component" value="Chromosome 18"/>
</dbReference>
<reference evidence="14" key="1">
    <citation type="journal article" date="2007" name="Nature">
        <title>The grapevine genome sequence suggests ancestral hexaploidization in major angiosperm phyla.</title>
        <authorList>
            <consortium name="The French-Italian Public Consortium for Grapevine Genome Characterization."/>
            <person name="Jaillon O."/>
            <person name="Aury J.-M."/>
            <person name="Noel B."/>
            <person name="Policriti A."/>
            <person name="Clepet C."/>
            <person name="Casagrande A."/>
            <person name="Choisne N."/>
            <person name="Aubourg S."/>
            <person name="Vitulo N."/>
            <person name="Jubin C."/>
            <person name="Vezzi A."/>
            <person name="Legeai F."/>
            <person name="Hugueney P."/>
            <person name="Dasilva C."/>
            <person name="Horner D."/>
            <person name="Mica E."/>
            <person name="Jublot D."/>
            <person name="Poulain J."/>
            <person name="Bruyere C."/>
            <person name="Billault A."/>
            <person name="Segurens B."/>
            <person name="Gouyvenoux M."/>
            <person name="Ugarte E."/>
            <person name="Cattonaro F."/>
            <person name="Anthouard V."/>
            <person name="Vico V."/>
            <person name="Del Fabbro C."/>
            <person name="Alaux M."/>
            <person name="Di Gaspero G."/>
            <person name="Dumas V."/>
            <person name="Felice N."/>
            <person name="Paillard S."/>
            <person name="Juman I."/>
            <person name="Moroldo M."/>
            <person name="Scalabrin S."/>
            <person name="Canaguier A."/>
            <person name="Le Clainche I."/>
            <person name="Malacrida G."/>
            <person name="Durand E."/>
            <person name="Pesole G."/>
            <person name="Laucou V."/>
            <person name="Chatelet P."/>
            <person name="Merdinoglu D."/>
            <person name="Delledonne M."/>
            <person name="Pezzotti M."/>
            <person name="Lecharny A."/>
            <person name="Scarpelli C."/>
            <person name="Artiguenave F."/>
            <person name="Pe M.E."/>
            <person name="Valle G."/>
            <person name="Morgante M."/>
            <person name="Caboche M."/>
            <person name="Adam-Blondon A.-F."/>
            <person name="Weissenbach J."/>
            <person name="Quetier F."/>
            <person name="Wincker P."/>
        </authorList>
    </citation>
    <scope>NUCLEOTIDE SEQUENCE [LARGE SCALE GENOMIC DNA]</scope>
    <source>
        <strain evidence="14">cv. Pinot noir / PN40024</strain>
    </source>
</reference>
<feature type="chain" id="PRO_5003335286" description="Cytochrome P450 734A1" evidence="12">
    <location>
        <begin position="23"/>
        <end position="913"/>
    </location>
</feature>
<dbReference type="STRING" id="29760.F6H1H3"/>
<dbReference type="PRINTS" id="PR00385">
    <property type="entry name" value="P450"/>
</dbReference>
<evidence type="ECO:0000256" key="6">
    <source>
        <dbReference type="ARBA" id="ARBA00022989"/>
    </source>
</evidence>
<evidence type="ECO:0000256" key="10">
    <source>
        <dbReference type="ARBA" id="ARBA00023136"/>
    </source>
</evidence>
<keyword evidence="9" id="KW-0503">Monooxygenase</keyword>
<accession>F6H1H3</accession>
<comment type="cofactor">
    <cofactor evidence="11">
        <name>heme</name>
        <dbReference type="ChEBI" id="CHEBI:30413"/>
    </cofactor>
</comment>
<evidence type="ECO:0000256" key="1">
    <source>
        <dbReference type="ARBA" id="ARBA00004167"/>
    </source>
</evidence>
<evidence type="ECO:0000256" key="11">
    <source>
        <dbReference type="PIRSR" id="PIRSR602401-1"/>
    </source>
</evidence>
<organism evidence="13 14">
    <name type="scientific">Vitis vinifera</name>
    <name type="common">Grape</name>
    <dbReference type="NCBI Taxonomy" id="29760"/>
    <lineage>
        <taxon>Eukaryota</taxon>
        <taxon>Viridiplantae</taxon>
        <taxon>Streptophyta</taxon>
        <taxon>Embryophyta</taxon>
        <taxon>Tracheophyta</taxon>
        <taxon>Spermatophyta</taxon>
        <taxon>Magnoliopsida</taxon>
        <taxon>eudicotyledons</taxon>
        <taxon>Gunneridae</taxon>
        <taxon>Pentapetalae</taxon>
        <taxon>rosids</taxon>
        <taxon>Vitales</taxon>
        <taxon>Vitaceae</taxon>
        <taxon>Viteae</taxon>
        <taxon>Vitis</taxon>
    </lineage>
</organism>
<dbReference type="PaxDb" id="29760-VIT_18s0001g12210.t01"/>
<evidence type="ECO:0000256" key="2">
    <source>
        <dbReference type="ARBA" id="ARBA00010617"/>
    </source>
</evidence>
<dbReference type="FunCoup" id="F6H1H3">
    <property type="interactions" value="488"/>
</dbReference>
<dbReference type="GO" id="GO:0016705">
    <property type="term" value="F:oxidoreductase activity, acting on paired donors, with incorporation or reduction of molecular oxygen"/>
    <property type="evidence" value="ECO:0007669"/>
    <property type="project" value="InterPro"/>
</dbReference>
<dbReference type="PANTHER" id="PTHR24282:SF211">
    <property type="entry name" value="CYTOCHROME P450-RELATED"/>
    <property type="match status" value="1"/>
</dbReference>
<dbReference type="InParanoid" id="F6H1H3"/>
<keyword evidence="6" id="KW-1133">Transmembrane helix</keyword>
<keyword evidence="7" id="KW-0560">Oxidoreductase</keyword>
<keyword evidence="3 11" id="KW-0349">Heme</keyword>
<evidence type="ECO:0000256" key="9">
    <source>
        <dbReference type="ARBA" id="ARBA00023033"/>
    </source>
</evidence>
<evidence type="ECO:0000313" key="13">
    <source>
        <dbReference type="EMBL" id="CCB45932.1"/>
    </source>
</evidence>
<dbReference type="InterPro" id="IPR017972">
    <property type="entry name" value="Cyt_P450_CS"/>
</dbReference>
<evidence type="ECO:0000256" key="3">
    <source>
        <dbReference type="ARBA" id="ARBA00022617"/>
    </source>
</evidence>
<evidence type="ECO:0000256" key="8">
    <source>
        <dbReference type="ARBA" id="ARBA00023004"/>
    </source>
</evidence>
<dbReference type="GO" id="GO:0005506">
    <property type="term" value="F:iron ion binding"/>
    <property type="evidence" value="ECO:0007669"/>
    <property type="project" value="InterPro"/>
</dbReference>
<gene>
    <name evidence="13" type="ordered locus">VIT_18s0001g12210</name>
</gene>
<keyword evidence="5 11" id="KW-0479">Metal-binding</keyword>
<dbReference type="eggNOG" id="KOG0157">
    <property type="taxonomic scope" value="Eukaryota"/>
</dbReference>
<evidence type="ECO:0008006" key="15">
    <source>
        <dbReference type="Google" id="ProtNLM"/>
    </source>
</evidence>
<dbReference type="GO" id="GO:0016020">
    <property type="term" value="C:membrane"/>
    <property type="evidence" value="ECO:0007669"/>
    <property type="project" value="UniProtKB-SubCell"/>
</dbReference>
<comment type="subcellular location">
    <subcellularLocation>
        <location evidence="1">Membrane</location>
        <topology evidence="1">Single-pass membrane protein</topology>
    </subcellularLocation>
</comment>
<dbReference type="HOGENOM" id="CLU_014683_0_0_1"/>
<dbReference type="EMBL" id="FN595227">
    <property type="protein sequence ID" value="CCB45932.1"/>
    <property type="molecule type" value="Genomic_DNA"/>
</dbReference>
<dbReference type="InterPro" id="IPR001128">
    <property type="entry name" value="Cyt_P450"/>
</dbReference>
<keyword evidence="12" id="KW-0732">Signal</keyword>
<keyword evidence="4" id="KW-0812">Transmembrane</keyword>
<protein>
    <recommendedName>
        <fullName evidence="15">Cytochrome P450 734A1</fullName>
    </recommendedName>
</protein>
<dbReference type="SUPFAM" id="SSF48264">
    <property type="entry name" value="Cytochrome P450"/>
    <property type="match status" value="2"/>
</dbReference>
<dbReference type="GO" id="GO:0020037">
    <property type="term" value="F:heme binding"/>
    <property type="evidence" value="ECO:0007669"/>
    <property type="project" value="InterPro"/>
</dbReference>
<proteinExistence type="inferred from homology"/>
<dbReference type="FunFam" id="1.10.630.10:FF:000029">
    <property type="entry name" value="Cytochrome P450 734A1"/>
    <property type="match status" value="2"/>
</dbReference>
<dbReference type="PRINTS" id="PR00463">
    <property type="entry name" value="EP450I"/>
</dbReference>
<name>F6H1H3_VITVI</name>
<dbReference type="AlphaFoldDB" id="F6H1H3"/>
<comment type="similarity">
    <text evidence="2">Belongs to the cytochrome P450 family.</text>
</comment>
<evidence type="ECO:0000256" key="4">
    <source>
        <dbReference type="ARBA" id="ARBA00022692"/>
    </source>
</evidence>
<evidence type="ECO:0000313" key="14">
    <source>
        <dbReference type="Proteomes" id="UP000009183"/>
    </source>
</evidence>
<keyword evidence="14" id="KW-1185">Reference proteome</keyword>
<dbReference type="Gene3D" id="1.10.630.10">
    <property type="entry name" value="Cytochrome P450"/>
    <property type="match status" value="2"/>
</dbReference>
<keyword evidence="8 11" id="KW-0408">Iron</keyword>
<dbReference type="InterPro" id="IPR002401">
    <property type="entry name" value="Cyt_P450_E_grp-I"/>
</dbReference>